<dbReference type="AlphaFoldDB" id="A0ABD3P0A7"/>
<accession>A0ABD3P0A7</accession>
<dbReference type="PRINTS" id="PR00465">
    <property type="entry name" value="EP450IV"/>
</dbReference>
<evidence type="ECO:0000256" key="7">
    <source>
        <dbReference type="PIRSR" id="PIRSR602403-1"/>
    </source>
</evidence>
<dbReference type="Pfam" id="PF00067">
    <property type="entry name" value="p450"/>
    <property type="match status" value="1"/>
</dbReference>
<keyword evidence="6 8" id="KW-0503">Monooxygenase</keyword>
<comment type="similarity">
    <text evidence="1 8">Belongs to the cytochrome P450 family.</text>
</comment>
<dbReference type="SUPFAM" id="SSF48264">
    <property type="entry name" value="Cytochrome P450"/>
    <property type="match status" value="1"/>
</dbReference>
<gene>
    <name evidence="10" type="ORF">ACHAW5_010530</name>
</gene>
<keyword evidence="9" id="KW-1133">Transmembrane helix</keyword>
<dbReference type="InterPro" id="IPR002403">
    <property type="entry name" value="Cyt_P450_E_grp-IV"/>
</dbReference>
<dbReference type="InterPro" id="IPR001128">
    <property type="entry name" value="Cyt_P450"/>
</dbReference>
<dbReference type="GO" id="GO:0004497">
    <property type="term" value="F:monooxygenase activity"/>
    <property type="evidence" value="ECO:0007669"/>
    <property type="project" value="UniProtKB-KW"/>
</dbReference>
<evidence type="ECO:0000256" key="2">
    <source>
        <dbReference type="ARBA" id="ARBA00022617"/>
    </source>
</evidence>
<name>A0ABD3P0A7_9STRA</name>
<keyword evidence="4 8" id="KW-0560">Oxidoreductase</keyword>
<dbReference type="GO" id="GO:0046872">
    <property type="term" value="F:metal ion binding"/>
    <property type="evidence" value="ECO:0007669"/>
    <property type="project" value="UniProtKB-KW"/>
</dbReference>
<dbReference type="Gene3D" id="1.10.630.10">
    <property type="entry name" value="Cytochrome P450"/>
    <property type="match status" value="1"/>
</dbReference>
<evidence type="ECO:0000256" key="1">
    <source>
        <dbReference type="ARBA" id="ARBA00010617"/>
    </source>
</evidence>
<comment type="cofactor">
    <cofactor evidence="7">
        <name>heme</name>
        <dbReference type="ChEBI" id="CHEBI:30413"/>
    </cofactor>
</comment>
<evidence type="ECO:0000256" key="8">
    <source>
        <dbReference type="RuleBase" id="RU000461"/>
    </source>
</evidence>
<dbReference type="PANTHER" id="PTHR24286">
    <property type="entry name" value="CYTOCHROME P450 26"/>
    <property type="match status" value="1"/>
</dbReference>
<feature type="binding site" description="axial binding residue" evidence="7">
    <location>
        <position position="466"/>
    </location>
    <ligand>
        <name>heme</name>
        <dbReference type="ChEBI" id="CHEBI:30413"/>
    </ligand>
    <ligandPart>
        <name>Fe</name>
        <dbReference type="ChEBI" id="CHEBI:18248"/>
    </ligandPart>
</feature>
<evidence type="ECO:0000313" key="11">
    <source>
        <dbReference type="Proteomes" id="UP001530315"/>
    </source>
</evidence>
<evidence type="ECO:0000256" key="3">
    <source>
        <dbReference type="ARBA" id="ARBA00022723"/>
    </source>
</evidence>
<keyword evidence="9" id="KW-0472">Membrane</keyword>
<evidence type="ECO:0000256" key="5">
    <source>
        <dbReference type="ARBA" id="ARBA00023004"/>
    </source>
</evidence>
<evidence type="ECO:0000256" key="4">
    <source>
        <dbReference type="ARBA" id="ARBA00023002"/>
    </source>
</evidence>
<comment type="caution">
    <text evidence="10">The sequence shown here is derived from an EMBL/GenBank/DDBJ whole genome shotgun (WGS) entry which is preliminary data.</text>
</comment>
<keyword evidence="3 7" id="KW-0479">Metal-binding</keyword>
<dbReference type="Proteomes" id="UP001530315">
    <property type="component" value="Unassembled WGS sequence"/>
</dbReference>
<keyword evidence="5 7" id="KW-0408">Iron</keyword>
<keyword evidence="9" id="KW-0812">Transmembrane</keyword>
<evidence type="ECO:0008006" key="12">
    <source>
        <dbReference type="Google" id="ProtNLM"/>
    </source>
</evidence>
<evidence type="ECO:0000256" key="9">
    <source>
        <dbReference type="SAM" id="Phobius"/>
    </source>
</evidence>
<proteinExistence type="inferred from homology"/>
<dbReference type="PROSITE" id="PS00086">
    <property type="entry name" value="CYTOCHROME_P450"/>
    <property type="match status" value="1"/>
</dbReference>
<feature type="transmembrane region" description="Helical" evidence="9">
    <location>
        <begin position="6"/>
        <end position="28"/>
    </location>
</feature>
<reference evidence="10 11" key="1">
    <citation type="submission" date="2024-10" db="EMBL/GenBank/DDBJ databases">
        <title>Updated reference genomes for cyclostephanoid diatoms.</title>
        <authorList>
            <person name="Roberts W.R."/>
            <person name="Alverson A.J."/>
        </authorList>
    </citation>
    <scope>NUCLEOTIDE SEQUENCE [LARGE SCALE GENOMIC DNA]</scope>
    <source>
        <strain evidence="10 11">AJA276-08</strain>
    </source>
</reference>
<dbReference type="InterPro" id="IPR017972">
    <property type="entry name" value="Cyt_P450_CS"/>
</dbReference>
<dbReference type="InterPro" id="IPR036396">
    <property type="entry name" value="Cyt_P450_sf"/>
</dbReference>
<sequence>MATTSSSSSTIAAVAVVITTIALQRLFVARRWRKRLGNFPFSTPWFLPSLDLLHLIRAGSIGKFLQNRSAALGNDPFYIRLPGSKGATLCLSNPADQAEILRKEGKLKFSVDLPETMNKTHGPGSLQLMSGEKHNFFRKIFSSLLSPAALQAYTPHFFQAFTSMWRELEEQCEGSKGPVVIQDAICKTQFFLMAKILYGMTPDNTTMDLMFQMRDDFEAQLEGHFAPPYSGKFRKAAEASQRLHKILAEKFDAILGKKHALLLEENVDGNGRGNKGGGTSNIPVGNAMETVADALIKEGVDRDPKVIADVIDNLDLLLEASHGTTMNVTTSTLYFLNHSKNSDKLKKLREEARAQLSIEQEFPTFDKLKAGMPYADAVIKETMRLAPIVEAVTYVANDDALFIFKGQQIKGPIKFMLPWDHFLMDPRLFPRPEEFLPERWIPTSGLYVSEEARAAYTVFGMGRHVCLGNQLAMLVMKSSLYCFVHDEARGIQFDEEKVLSKLGIFPAYSISDGFPGRVSKIK</sequence>
<keyword evidence="11" id="KW-1185">Reference proteome</keyword>
<dbReference type="EMBL" id="JALLAZ020001058">
    <property type="protein sequence ID" value="KAL3781600.1"/>
    <property type="molecule type" value="Genomic_DNA"/>
</dbReference>
<dbReference type="CDD" id="cd00302">
    <property type="entry name" value="cytochrome_P450"/>
    <property type="match status" value="1"/>
</dbReference>
<keyword evidence="2 7" id="KW-0349">Heme</keyword>
<evidence type="ECO:0000256" key="6">
    <source>
        <dbReference type="ARBA" id="ARBA00023033"/>
    </source>
</evidence>
<dbReference type="PANTHER" id="PTHR24286:SF384">
    <property type="entry name" value="P450, PUTATIVE (EUROFUNG)-RELATED"/>
    <property type="match status" value="1"/>
</dbReference>
<protein>
    <recommendedName>
        <fullName evidence="12">Cytochrome P450</fullName>
    </recommendedName>
</protein>
<dbReference type="PRINTS" id="PR00385">
    <property type="entry name" value="P450"/>
</dbReference>
<evidence type="ECO:0000313" key="10">
    <source>
        <dbReference type="EMBL" id="KAL3781600.1"/>
    </source>
</evidence>
<organism evidence="10 11">
    <name type="scientific">Stephanodiscus triporus</name>
    <dbReference type="NCBI Taxonomy" id="2934178"/>
    <lineage>
        <taxon>Eukaryota</taxon>
        <taxon>Sar</taxon>
        <taxon>Stramenopiles</taxon>
        <taxon>Ochrophyta</taxon>
        <taxon>Bacillariophyta</taxon>
        <taxon>Coscinodiscophyceae</taxon>
        <taxon>Thalassiosirophycidae</taxon>
        <taxon>Stephanodiscales</taxon>
        <taxon>Stephanodiscaceae</taxon>
        <taxon>Stephanodiscus</taxon>
    </lineage>
</organism>